<evidence type="ECO:0000313" key="1">
    <source>
        <dbReference type="EMBL" id="KAI4870733.1"/>
    </source>
</evidence>
<accession>A0ACB9ZIK7</accession>
<evidence type="ECO:0000313" key="2">
    <source>
        <dbReference type="Proteomes" id="UP001497700"/>
    </source>
</evidence>
<protein>
    <submittedName>
        <fullName evidence="1">Uncharacterized protein</fullName>
    </submittedName>
</protein>
<dbReference type="Proteomes" id="UP001497700">
    <property type="component" value="Unassembled WGS sequence"/>
</dbReference>
<dbReference type="EMBL" id="MU393423">
    <property type="protein sequence ID" value="KAI4870733.1"/>
    <property type="molecule type" value="Genomic_DNA"/>
</dbReference>
<name>A0ACB9ZIK7_9PEZI</name>
<keyword evidence="2" id="KW-1185">Reference proteome</keyword>
<gene>
    <name evidence="1" type="ORF">F4820DRAFT_455192</name>
</gene>
<organism evidence="1 2">
    <name type="scientific">Hypoxylon rubiginosum</name>
    <dbReference type="NCBI Taxonomy" id="110542"/>
    <lineage>
        <taxon>Eukaryota</taxon>
        <taxon>Fungi</taxon>
        <taxon>Dikarya</taxon>
        <taxon>Ascomycota</taxon>
        <taxon>Pezizomycotina</taxon>
        <taxon>Sordariomycetes</taxon>
        <taxon>Xylariomycetidae</taxon>
        <taxon>Xylariales</taxon>
        <taxon>Hypoxylaceae</taxon>
        <taxon>Hypoxylon</taxon>
    </lineage>
</organism>
<sequence>MFSEYASRFLAQSQSRLSNFGQPDNNESTNRQSQGTTTRFSRHPARSSYQTRLGNPYQPSNSRFGGFSRYNTTSDAPLFHSALNEYREDEDEDDAREAADLRALQRSRRVFVSSRLEESSASENDDLRASSEHNESGSYGNLYSSTRPVGGIKSSWNGESSFKDRHSKRDSSAKEPDGPGSHQNKRQNSDSDDSGKMVDIGLESTVLDNQVPDDLLQETPVDPVPPSFQQFKSPSGSPKGVAGRRGSNLEHDQRLMRQAIAEEEEEEEEEEERAEIPAPAPVRMYGEIFVHDQFFAWIYLIAFASLIATFVLVWLHTSIPNRKIGDTIYTTLHSSFYLLAVDTVVSIIVALVWMAALRSFVQPLALIILLGVPIVLFSFSLYPMISSFQGPDHGSRLQDVVMRYAAIIPGVCAIVWVWLLYKGRHEIQKAIDILDFSSRILAANPALVLLGLGSLAFVVGWTWVWLWMFTRIFLGGYFSKSLSAFVIGTATWWLAVFFFLMYVWTLSVMSGVVRATTGGTVSNWYFFRNSQASTSSNTVVKGALGHSTTTVFGTICASTLLSLAVRVPILILPRRISSIFEFIGWRLAPRPVSVLTNPLALTYASIHSLPLMESASQLSRIQFLATGPTTTLTPSAFSRRGQSTTSLMPYRMAKMLLHAARFVMSTALGFAAWVMTARQLQIQVPDSVGGIRGSAYAYVVGMVASMIGWGVLGAMEGILSGILDGVLICYASERRLGSERATYCIEAARLFEERRYDERDMV</sequence>
<reference evidence="1 2" key="1">
    <citation type="journal article" date="2022" name="New Phytol.">
        <title>Ecological generalism drives hyperdiversity of secondary metabolite gene clusters in xylarialean endophytes.</title>
        <authorList>
            <person name="Franco M.E.E."/>
            <person name="Wisecaver J.H."/>
            <person name="Arnold A.E."/>
            <person name="Ju Y.M."/>
            <person name="Slot J.C."/>
            <person name="Ahrendt S."/>
            <person name="Moore L.P."/>
            <person name="Eastman K.E."/>
            <person name="Scott K."/>
            <person name="Konkel Z."/>
            <person name="Mondo S.J."/>
            <person name="Kuo A."/>
            <person name="Hayes R.D."/>
            <person name="Haridas S."/>
            <person name="Andreopoulos B."/>
            <person name="Riley R."/>
            <person name="LaButti K."/>
            <person name="Pangilinan J."/>
            <person name="Lipzen A."/>
            <person name="Amirebrahimi M."/>
            <person name="Yan J."/>
            <person name="Adam C."/>
            <person name="Keymanesh K."/>
            <person name="Ng V."/>
            <person name="Louie K."/>
            <person name="Northen T."/>
            <person name="Drula E."/>
            <person name="Henrissat B."/>
            <person name="Hsieh H.M."/>
            <person name="Youens-Clark K."/>
            <person name="Lutzoni F."/>
            <person name="Miadlikowska J."/>
            <person name="Eastwood D.C."/>
            <person name="Hamelin R.C."/>
            <person name="Grigoriev I.V."/>
            <person name="U'Ren J.M."/>
        </authorList>
    </citation>
    <scope>NUCLEOTIDE SEQUENCE [LARGE SCALE GENOMIC DNA]</scope>
    <source>
        <strain evidence="1 2">CBS 119005</strain>
    </source>
</reference>
<proteinExistence type="predicted"/>
<comment type="caution">
    <text evidence="1">The sequence shown here is derived from an EMBL/GenBank/DDBJ whole genome shotgun (WGS) entry which is preliminary data.</text>
</comment>